<dbReference type="InterPro" id="IPR047883">
    <property type="entry name" value="Rtt103-like_CID"/>
</dbReference>
<dbReference type="PROSITE" id="PS51391">
    <property type="entry name" value="CID"/>
    <property type="match status" value="1"/>
</dbReference>
<reference evidence="4 5" key="1">
    <citation type="submission" date="2019-09" db="EMBL/GenBank/DDBJ databases">
        <title>Draft genome of the ectomycorrhizal ascomycete Sphaerosporella brunnea.</title>
        <authorList>
            <consortium name="DOE Joint Genome Institute"/>
            <person name="Benucci G.M."/>
            <person name="Marozzi G."/>
            <person name="Antonielli L."/>
            <person name="Sanchez S."/>
            <person name="Marco P."/>
            <person name="Wang X."/>
            <person name="Falini L.B."/>
            <person name="Barry K."/>
            <person name="Haridas S."/>
            <person name="Lipzen A."/>
            <person name="Labutti K."/>
            <person name="Grigoriev I.V."/>
            <person name="Murat C."/>
            <person name="Martin F."/>
            <person name="Albertini E."/>
            <person name="Donnini D."/>
            <person name="Bonito G."/>
        </authorList>
    </citation>
    <scope>NUCLEOTIDE SEQUENCE [LARGE SCALE GENOMIC DNA]</scope>
    <source>
        <strain evidence="4 5">Sb_GMNB300</strain>
    </source>
</reference>
<dbReference type="EMBL" id="VXIS01000080">
    <property type="protein sequence ID" value="KAA8907351.1"/>
    <property type="molecule type" value="Genomic_DNA"/>
</dbReference>
<dbReference type="SMART" id="SM00582">
    <property type="entry name" value="RPR"/>
    <property type="match status" value="1"/>
</dbReference>
<dbReference type="Proteomes" id="UP000326924">
    <property type="component" value="Unassembled WGS sequence"/>
</dbReference>
<evidence type="ECO:0000313" key="5">
    <source>
        <dbReference type="Proteomes" id="UP000326924"/>
    </source>
</evidence>
<dbReference type="PANTHER" id="PTHR12460">
    <property type="entry name" value="CYCLIN-DEPENDENT KINASE INHIBITOR-RELATED PROTEIN"/>
    <property type="match status" value="1"/>
</dbReference>
<accession>A0A5J5EY98</accession>
<gene>
    <name evidence="4" type="ORF">FN846DRAFT_906672</name>
</gene>
<dbReference type="InterPro" id="IPR008942">
    <property type="entry name" value="ENTH_VHS"/>
</dbReference>
<dbReference type="AlphaFoldDB" id="A0A5J5EY98"/>
<evidence type="ECO:0000259" key="3">
    <source>
        <dbReference type="PROSITE" id="PS51391"/>
    </source>
</evidence>
<proteinExistence type="predicted"/>
<dbReference type="GO" id="GO:0031124">
    <property type="term" value="P:mRNA 3'-end processing"/>
    <property type="evidence" value="ECO:0007669"/>
    <property type="project" value="InterPro"/>
</dbReference>
<name>A0A5J5EY98_9PEZI</name>
<evidence type="ECO:0000313" key="4">
    <source>
        <dbReference type="EMBL" id="KAA8907351.1"/>
    </source>
</evidence>
<comment type="caution">
    <text evidence="4">The sequence shown here is derived from an EMBL/GenBank/DDBJ whole genome shotgun (WGS) entry which is preliminary data.</text>
</comment>
<keyword evidence="5" id="KW-1185">Reference proteome</keyword>
<dbReference type="CDD" id="cd17003">
    <property type="entry name" value="CID_Rtt103"/>
    <property type="match status" value="1"/>
</dbReference>
<dbReference type="PANTHER" id="PTHR12460:SF0">
    <property type="entry name" value="CID DOMAIN-CONTAINING PROTEIN-RELATED"/>
    <property type="match status" value="1"/>
</dbReference>
<feature type="region of interest" description="Disordered" evidence="2">
    <location>
        <begin position="287"/>
        <end position="351"/>
    </location>
</feature>
<evidence type="ECO:0000256" key="1">
    <source>
        <dbReference type="SAM" id="Coils"/>
    </source>
</evidence>
<organism evidence="4 5">
    <name type="scientific">Sphaerosporella brunnea</name>
    <dbReference type="NCBI Taxonomy" id="1250544"/>
    <lineage>
        <taxon>Eukaryota</taxon>
        <taxon>Fungi</taxon>
        <taxon>Dikarya</taxon>
        <taxon>Ascomycota</taxon>
        <taxon>Pezizomycotina</taxon>
        <taxon>Pezizomycetes</taxon>
        <taxon>Pezizales</taxon>
        <taxon>Pyronemataceae</taxon>
        <taxon>Sphaerosporella</taxon>
    </lineage>
</organism>
<sequence length="428" mass="47314">MSSYTDETVRSKLSALNDSQDAIVAVAQWIMFHRRQAKRSAELWLERLKESSSHRKLMLVYLANEIVQQSKARNKPEFGNAFTPIVVESIGVAYDGCKPDVQEKIKRVVQVWRERNIFKSETQAEIEQRIETIERKGSGPSKSVFGGGLKLGSGFLGGGGKGPDVPLEFVPLMKTHKEIRDKASSVTIATGTANTEYQKQFDTEHLPAPPVYAARLSALLKTLDTADSAIKGAIEARKAHIRNIERLLEQSKTALAKDEQTAAELQKKKEKTESTKESVENLIMKDLEESNGNGNGGGDGTPGDKTPDLKSPEIEALTPPAQILHEPEPPTPASELHHRHSIAPAAPPYPPDFHAGASELLASLSAPLHNAGGLKRTQVEDTNMFEGIDEDLVNMFKNEGVQQQQQQQQQQKRQKFEPEENDDDEYVP</sequence>
<feature type="region of interest" description="Disordered" evidence="2">
    <location>
        <begin position="396"/>
        <end position="428"/>
    </location>
</feature>
<dbReference type="Pfam" id="PF04818">
    <property type="entry name" value="CID"/>
    <property type="match status" value="1"/>
</dbReference>
<dbReference type="OrthoDB" id="10069473at2759"/>
<dbReference type="SUPFAM" id="SSF48464">
    <property type="entry name" value="ENTH/VHS domain"/>
    <property type="match status" value="1"/>
</dbReference>
<feature type="compositionally biased region" description="Acidic residues" evidence="2">
    <location>
        <begin position="419"/>
        <end position="428"/>
    </location>
</feature>
<protein>
    <submittedName>
        <fullName evidence="4">RNA polymerase II-binding domain-containing protein</fullName>
    </submittedName>
</protein>
<dbReference type="InParanoid" id="A0A5J5EY98"/>
<dbReference type="FunCoup" id="A0A5J5EY98">
    <property type="interactions" value="40"/>
</dbReference>
<feature type="compositionally biased region" description="Low complexity" evidence="2">
    <location>
        <begin position="402"/>
        <end position="411"/>
    </location>
</feature>
<dbReference type="InterPro" id="IPR006569">
    <property type="entry name" value="CID_dom"/>
</dbReference>
<evidence type="ECO:0000256" key="2">
    <source>
        <dbReference type="SAM" id="MobiDB-lite"/>
    </source>
</evidence>
<feature type="domain" description="CID" evidence="3">
    <location>
        <begin position="1"/>
        <end position="134"/>
    </location>
</feature>
<dbReference type="GO" id="GO:0099122">
    <property type="term" value="F:RNA polymerase II C-terminal domain binding"/>
    <property type="evidence" value="ECO:0007669"/>
    <property type="project" value="InterPro"/>
</dbReference>
<feature type="coiled-coil region" evidence="1">
    <location>
        <begin position="230"/>
        <end position="282"/>
    </location>
</feature>
<dbReference type="Gene3D" id="1.25.40.90">
    <property type="match status" value="1"/>
</dbReference>
<keyword evidence="1" id="KW-0175">Coiled coil</keyword>